<evidence type="ECO:0000313" key="1">
    <source>
        <dbReference type="EMBL" id="QCT71934.1"/>
    </source>
</evidence>
<dbReference type="KEGG" id="emt:CPZ25_011535"/>
<gene>
    <name evidence="1" type="ORF">CPZ25_011535</name>
</gene>
<reference evidence="1 2" key="1">
    <citation type="submission" date="2018-05" db="EMBL/GenBank/DDBJ databases">
        <title>Genome comparison of Eubacterium sp.</title>
        <authorList>
            <person name="Feng Y."/>
            <person name="Sanchez-Andrea I."/>
            <person name="Stams A.J.M."/>
            <person name="De Vos W.M."/>
        </authorList>
    </citation>
    <scope>NUCLEOTIDE SEQUENCE [LARGE SCALE GENOMIC DNA]</scope>
    <source>
        <strain evidence="1 2">YI</strain>
    </source>
</reference>
<dbReference type="AlphaFoldDB" id="A0A2A5TAD3"/>
<evidence type="ECO:0000313" key="2">
    <source>
        <dbReference type="Proteomes" id="UP000218387"/>
    </source>
</evidence>
<proteinExistence type="predicted"/>
<organism evidence="1 2">
    <name type="scientific">Eubacterium maltosivorans</name>
    <dbReference type="NCBI Taxonomy" id="2041044"/>
    <lineage>
        <taxon>Bacteria</taxon>
        <taxon>Bacillati</taxon>
        <taxon>Bacillota</taxon>
        <taxon>Clostridia</taxon>
        <taxon>Eubacteriales</taxon>
        <taxon>Eubacteriaceae</taxon>
        <taxon>Eubacterium</taxon>
    </lineage>
</organism>
<keyword evidence="2" id="KW-1185">Reference proteome</keyword>
<protein>
    <submittedName>
        <fullName evidence="1">Uncharacterized protein</fullName>
    </submittedName>
</protein>
<sequence length="118" mass="13678">MAMIEVNGVPVKDPAVFEWGLQDVSSSDAGRTEDTLMHKNRIAQKRKIKLAWNNPTPEETAAILQAFNAEYFYVTYPDALSGQRERREFYAGDRSAPMRNWATRYKRYTQVAFDIIER</sequence>
<dbReference type="EMBL" id="CP029487">
    <property type="protein sequence ID" value="QCT71934.1"/>
    <property type="molecule type" value="Genomic_DNA"/>
</dbReference>
<dbReference type="Proteomes" id="UP000218387">
    <property type="component" value="Chromosome"/>
</dbReference>
<dbReference type="RefSeq" id="WP_096920474.1">
    <property type="nucleotide sequence ID" value="NZ_CP029487.1"/>
</dbReference>
<accession>A0A2A5TAD3</accession>
<name>A0A2A5TAD3_EUBML</name>